<dbReference type="Gene3D" id="2.60.40.150">
    <property type="entry name" value="C2 domain"/>
    <property type="match status" value="1"/>
</dbReference>
<protein>
    <submittedName>
        <fullName evidence="4">Uncharacterized protein</fullName>
    </submittedName>
</protein>
<name>A0A6V2EXD0_9STRA</name>
<dbReference type="PANTHER" id="PTHR46220:SF1">
    <property type="entry name" value="ADP-RIBOSYLATION FACTOR GTPASE-ACTIVATING PROTEIN AGD12"/>
    <property type="match status" value="1"/>
</dbReference>
<evidence type="ECO:0000259" key="2">
    <source>
        <dbReference type="PROSITE" id="PS50004"/>
    </source>
</evidence>
<keyword evidence="1" id="KW-0479">Metal-binding</keyword>
<sequence length="275" mass="30006">MICDLSWTMSSSSSHTEGLVQTVGILTIKLIKGTKLKNADLIGQSDPQVIFTNGRQVAKSKVIDDTCNPDFKGENLSLCIESKSIPIKMHVVDIDTFSEDVLGDAELSISGLKSGADLDVRDIPLNTEGSITIALSYTSLVEEKVDEELDKLRSGQVCVDCGNKKIEWASVSLGAWLCIACSGVHRSLGTDISKVRSVDLDVWGDEQKKGMLASNDFNSVFEGDIPSSVQKITPSSSRDEREKYIKQKYVELAFADKNLKATKLEELVNNARGVE</sequence>
<dbReference type="InterPro" id="IPR037278">
    <property type="entry name" value="ARFGAP/RecO"/>
</dbReference>
<dbReference type="CDD" id="cd08204">
    <property type="entry name" value="ArfGap"/>
    <property type="match status" value="1"/>
</dbReference>
<dbReference type="InterPro" id="IPR044518">
    <property type="entry name" value="ARF_GAP_AGD11/12/13"/>
</dbReference>
<evidence type="ECO:0000313" key="4">
    <source>
        <dbReference type="EMBL" id="CAE4606155.1"/>
    </source>
</evidence>
<dbReference type="SUPFAM" id="SSF57863">
    <property type="entry name" value="ArfGap/RecO-like zinc finger"/>
    <property type="match status" value="1"/>
</dbReference>
<accession>A0A6V2EXD0</accession>
<dbReference type="PANTHER" id="PTHR46220">
    <property type="entry name" value="ADP-RIBOSYLATION FACTOR GTPASE-ACTIVATING PROTEIN AGD12"/>
    <property type="match status" value="1"/>
</dbReference>
<keyword evidence="1" id="KW-0863">Zinc-finger</keyword>
<dbReference type="EMBL" id="HBNS01017982">
    <property type="protein sequence ID" value="CAE4606157.1"/>
    <property type="molecule type" value="Transcribed_RNA"/>
</dbReference>
<dbReference type="GO" id="GO:0008270">
    <property type="term" value="F:zinc ion binding"/>
    <property type="evidence" value="ECO:0007669"/>
    <property type="project" value="UniProtKB-KW"/>
</dbReference>
<keyword evidence="1" id="KW-0862">Zinc</keyword>
<dbReference type="Pfam" id="PF00168">
    <property type="entry name" value="C2"/>
    <property type="match status" value="1"/>
</dbReference>
<dbReference type="GO" id="GO:0005096">
    <property type="term" value="F:GTPase activator activity"/>
    <property type="evidence" value="ECO:0007669"/>
    <property type="project" value="InterPro"/>
</dbReference>
<dbReference type="PRINTS" id="PR00405">
    <property type="entry name" value="REVINTRACTNG"/>
</dbReference>
<dbReference type="InterPro" id="IPR000008">
    <property type="entry name" value="C2_dom"/>
</dbReference>
<proteinExistence type="predicted"/>
<dbReference type="SUPFAM" id="SSF49562">
    <property type="entry name" value="C2 domain (Calcium/lipid-binding domain, CaLB)"/>
    <property type="match status" value="1"/>
</dbReference>
<dbReference type="EMBL" id="HBNS01017981">
    <property type="protein sequence ID" value="CAE4606155.1"/>
    <property type="molecule type" value="Transcribed_RNA"/>
</dbReference>
<gene>
    <name evidence="4" type="ORF">DBRI00130_LOCUS14370</name>
    <name evidence="5" type="ORF">DBRI00130_LOCUS14371</name>
</gene>
<dbReference type="SMART" id="SM00239">
    <property type="entry name" value="C2"/>
    <property type="match status" value="1"/>
</dbReference>
<dbReference type="Pfam" id="PF01412">
    <property type="entry name" value="ArfGap"/>
    <property type="match status" value="1"/>
</dbReference>
<evidence type="ECO:0000259" key="3">
    <source>
        <dbReference type="PROSITE" id="PS50115"/>
    </source>
</evidence>
<dbReference type="SMART" id="SM00105">
    <property type="entry name" value="ArfGap"/>
    <property type="match status" value="1"/>
</dbReference>
<evidence type="ECO:0000313" key="5">
    <source>
        <dbReference type="EMBL" id="CAE4606157.1"/>
    </source>
</evidence>
<feature type="domain" description="C2" evidence="2">
    <location>
        <begin position="7"/>
        <end position="122"/>
    </location>
</feature>
<evidence type="ECO:0000256" key="1">
    <source>
        <dbReference type="PROSITE-ProRule" id="PRU00288"/>
    </source>
</evidence>
<organism evidence="4">
    <name type="scientific">Ditylum brightwellii</name>
    <dbReference type="NCBI Taxonomy" id="49249"/>
    <lineage>
        <taxon>Eukaryota</taxon>
        <taxon>Sar</taxon>
        <taxon>Stramenopiles</taxon>
        <taxon>Ochrophyta</taxon>
        <taxon>Bacillariophyta</taxon>
        <taxon>Mediophyceae</taxon>
        <taxon>Lithodesmiophycidae</taxon>
        <taxon>Lithodesmiales</taxon>
        <taxon>Lithodesmiaceae</taxon>
        <taxon>Ditylum</taxon>
    </lineage>
</organism>
<dbReference type="AlphaFoldDB" id="A0A6V2EXD0"/>
<dbReference type="Gene3D" id="1.10.220.150">
    <property type="entry name" value="Arf GTPase activating protein"/>
    <property type="match status" value="1"/>
</dbReference>
<dbReference type="InterPro" id="IPR038508">
    <property type="entry name" value="ArfGAP_dom_sf"/>
</dbReference>
<feature type="domain" description="Arf-GAP" evidence="3">
    <location>
        <begin position="143"/>
        <end position="266"/>
    </location>
</feature>
<dbReference type="PROSITE" id="PS50115">
    <property type="entry name" value="ARFGAP"/>
    <property type="match status" value="1"/>
</dbReference>
<dbReference type="InterPro" id="IPR001164">
    <property type="entry name" value="ArfGAP_dom"/>
</dbReference>
<dbReference type="GO" id="GO:0005543">
    <property type="term" value="F:phospholipid binding"/>
    <property type="evidence" value="ECO:0007669"/>
    <property type="project" value="InterPro"/>
</dbReference>
<dbReference type="PROSITE" id="PS50004">
    <property type="entry name" value="C2"/>
    <property type="match status" value="1"/>
</dbReference>
<reference evidence="4" key="1">
    <citation type="submission" date="2021-01" db="EMBL/GenBank/DDBJ databases">
        <authorList>
            <person name="Corre E."/>
            <person name="Pelletier E."/>
            <person name="Niang G."/>
            <person name="Scheremetjew M."/>
            <person name="Finn R."/>
            <person name="Kale V."/>
            <person name="Holt S."/>
            <person name="Cochrane G."/>
            <person name="Meng A."/>
            <person name="Brown T."/>
            <person name="Cohen L."/>
        </authorList>
    </citation>
    <scope>NUCLEOTIDE SEQUENCE</scope>
    <source>
        <strain evidence="4">GSO104</strain>
    </source>
</reference>
<dbReference type="InterPro" id="IPR035892">
    <property type="entry name" value="C2_domain_sf"/>
</dbReference>